<evidence type="ECO:0000256" key="14">
    <source>
        <dbReference type="SAM" id="MobiDB-lite"/>
    </source>
</evidence>
<reference evidence="15 16" key="1">
    <citation type="submission" date="2021-06" db="EMBL/GenBank/DDBJ databases">
        <authorList>
            <person name="Palmer J.M."/>
        </authorList>
    </citation>
    <scope>NUCLEOTIDE SEQUENCE [LARGE SCALE GENOMIC DNA]</scope>
    <source>
        <strain evidence="16">if_2019</strain>
        <tissue evidence="15">Muscle</tissue>
    </source>
</reference>
<keyword evidence="8" id="KW-0159">Chromosome partition</keyword>
<gene>
    <name evidence="15" type="ORF">ILYODFUR_000961</name>
</gene>
<evidence type="ECO:0000256" key="3">
    <source>
        <dbReference type="ARBA" id="ARBA00009264"/>
    </source>
</evidence>
<keyword evidence="7" id="KW-0498">Mitosis</keyword>
<proteinExistence type="inferred from homology"/>
<keyword evidence="10" id="KW-0729">SH3-binding</keyword>
<evidence type="ECO:0000256" key="2">
    <source>
        <dbReference type="ARBA" id="ARBA00004496"/>
    </source>
</evidence>
<evidence type="ECO:0000256" key="1">
    <source>
        <dbReference type="ARBA" id="ARBA00004123"/>
    </source>
</evidence>
<keyword evidence="5" id="KW-0132">Cell division</keyword>
<dbReference type="InterPro" id="IPR006940">
    <property type="entry name" value="Securin_separation_inhibitor"/>
</dbReference>
<comment type="subcellular location">
    <subcellularLocation>
        <location evidence="2">Cytoplasm</location>
    </subcellularLocation>
    <subcellularLocation>
        <location evidence="1">Nucleus</location>
    </subcellularLocation>
</comment>
<evidence type="ECO:0000313" key="16">
    <source>
        <dbReference type="Proteomes" id="UP001482620"/>
    </source>
</evidence>
<name>A0ABV0SHI4_9TELE</name>
<keyword evidence="9" id="KW-0832">Ubl conjugation</keyword>
<keyword evidence="6" id="KW-0677">Repeat</keyword>
<comment type="similarity">
    <text evidence="3">Belongs to the securin family.</text>
</comment>
<dbReference type="PANTHER" id="PTHR10418">
    <property type="entry name" value="SECURIN-3"/>
    <property type="match status" value="1"/>
</dbReference>
<evidence type="ECO:0000313" key="15">
    <source>
        <dbReference type="EMBL" id="MEQ2220020.1"/>
    </source>
</evidence>
<evidence type="ECO:0000256" key="11">
    <source>
        <dbReference type="ARBA" id="ARBA00023242"/>
    </source>
</evidence>
<evidence type="ECO:0000256" key="12">
    <source>
        <dbReference type="ARBA" id="ARBA00023306"/>
    </source>
</evidence>
<dbReference type="PANTHER" id="PTHR10418:SF2">
    <property type="entry name" value="SECURIN"/>
    <property type="match status" value="1"/>
</dbReference>
<organism evidence="15 16">
    <name type="scientific">Ilyodon furcidens</name>
    <name type="common">goldbreast splitfin</name>
    <dbReference type="NCBI Taxonomy" id="33524"/>
    <lineage>
        <taxon>Eukaryota</taxon>
        <taxon>Metazoa</taxon>
        <taxon>Chordata</taxon>
        <taxon>Craniata</taxon>
        <taxon>Vertebrata</taxon>
        <taxon>Euteleostomi</taxon>
        <taxon>Actinopterygii</taxon>
        <taxon>Neopterygii</taxon>
        <taxon>Teleostei</taxon>
        <taxon>Neoteleostei</taxon>
        <taxon>Acanthomorphata</taxon>
        <taxon>Ovalentaria</taxon>
        <taxon>Atherinomorphae</taxon>
        <taxon>Cyprinodontiformes</taxon>
        <taxon>Goodeidae</taxon>
        <taxon>Ilyodon</taxon>
    </lineage>
</organism>
<sequence>MFTKTYGPVGAGQRLNQRSGAADPMENIIFAEQENARLHGPSQFMRPRLKSAPEKLLKSPMTAKAITTPQPSGRRAFGMVNKKISTPVVNAQEKKLLKPQEMKVKPAPFFKVEEYPEIEQFIPYDPLEFQRYGVPEDLVPLSCLALPGLASFTHNLPNLDEEELEELPNLSPQKMSERSDNCRELAAFLRTLDELTVELPSESEF</sequence>
<feature type="region of interest" description="Disordered" evidence="14">
    <location>
        <begin position="1"/>
        <end position="20"/>
    </location>
</feature>
<keyword evidence="11" id="KW-0539">Nucleus</keyword>
<dbReference type="EMBL" id="JAHRIQ010000041">
    <property type="protein sequence ID" value="MEQ2220020.1"/>
    <property type="molecule type" value="Genomic_DNA"/>
</dbReference>
<keyword evidence="12" id="KW-0131">Cell cycle</keyword>
<evidence type="ECO:0000256" key="6">
    <source>
        <dbReference type="ARBA" id="ARBA00022737"/>
    </source>
</evidence>
<accession>A0ABV0SHI4</accession>
<evidence type="ECO:0000256" key="8">
    <source>
        <dbReference type="ARBA" id="ARBA00022829"/>
    </source>
</evidence>
<evidence type="ECO:0000256" key="5">
    <source>
        <dbReference type="ARBA" id="ARBA00022618"/>
    </source>
</evidence>
<protein>
    <recommendedName>
        <fullName evidence="13">Securin</fullName>
    </recommendedName>
</protein>
<keyword evidence="4" id="KW-0963">Cytoplasm</keyword>
<evidence type="ECO:0000256" key="10">
    <source>
        <dbReference type="ARBA" id="ARBA00023036"/>
    </source>
</evidence>
<evidence type="ECO:0000256" key="9">
    <source>
        <dbReference type="ARBA" id="ARBA00022843"/>
    </source>
</evidence>
<evidence type="ECO:0000256" key="7">
    <source>
        <dbReference type="ARBA" id="ARBA00022776"/>
    </source>
</evidence>
<dbReference type="Proteomes" id="UP001482620">
    <property type="component" value="Unassembled WGS sequence"/>
</dbReference>
<comment type="caution">
    <text evidence="15">The sequence shown here is derived from an EMBL/GenBank/DDBJ whole genome shotgun (WGS) entry which is preliminary data.</text>
</comment>
<keyword evidence="16" id="KW-1185">Reference proteome</keyword>
<evidence type="ECO:0000256" key="13">
    <source>
        <dbReference type="ARBA" id="ARBA00039185"/>
    </source>
</evidence>
<evidence type="ECO:0000256" key="4">
    <source>
        <dbReference type="ARBA" id="ARBA00022490"/>
    </source>
</evidence>